<accession>A0A8H7F5R0</accession>
<gene>
    <name evidence="1" type="ORF">Agabi119p4_3867</name>
</gene>
<dbReference type="EMBL" id="JABXXO010000005">
    <property type="protein sequence ID" value="KAF7777795.1"/>
    <property type="molecule type" value="Genomic_DNA"/>
</dbReference>
<evidence type="ECO:0000313" key="2">
    <source>
        <dbReference type="Proteomes" id="UP000629468"/>
    </source>
</evidence>
<comment type="caution">
    <text evidence="1">The sequence shown here is derived from an EMBL/GenBank/DDBJ whole genome shotgun (WGS) entry which is preliminary data.</text>
</comment>
<organism evidence="1 2">
    <name type="scientific">Agaricus bisporus var. burnettii</name>
    <dbReference type="NCBI Taxonomy" id="192524"/>
    <lineage>
        <taxon>Eukaryota</taxon>
        <taxon>Fungi</taxon>
        <taxon>Dikarya</taxon>
        <taxon>Basidiomycota</taxon>
        <taxon>Agaricomycotina</taxon>
        <taxon>Agaricomycetes</taxon>
        <taxon>Agaricomycetidae</taxon>
        <taxon>Agaricales</taxon>
        <taxon>Agaricineae</taxon>
        <taxon>Agaricaceae</taxon>
        <taxon>Agaricus</taxon>
    </lineage>
</organism>
<dbReference type="Proteomes" id="UP000629468">
    <property type="component" value="Unassembled WGS sequence"/>
</dbReference>
<protein>
    <submittedName>
        <fullName evidence="1">Uncharacterized protein</fullName>
    </submittedName>
</protein>
<reference evidence="1 2" key="1">
    <citation type="journal article" name="Sci. Rep.">
        <title>Telomere-to-telomere assembled and centromere annotated genomes of the two main subspecies of the button mushroom Agaricus bisporus reveal especially polymorphic chromosome ends.</title>
        <authorList>
            <person name="Sonnenberg A.S.M."/>
            <person name="Sedaghat-Telgerd N."/>
            <person name="Lavrijssen B."/>
            <person name="Ohm R.A."/>
            <person name="Hendrickx P.M."/>
            <person name="Scholtmeijer K."/>
            <person name="Baars J.J.P."/>
            <person name="van Peer A."/>
        </authorList>
    </citation>
    <scope>NUCLEOTIDE SEQUENCE [LARGE SCALE GENOMIC DNA]</scope>
    <source>
        <strain evidence="1 2">H119_p4</strain>
    </source>
</reference>
<sequence length="66" mass="7682">MLISRWSHRPNSPKFPYLTYRDKRRRSSPIVTSDALAPLVARWQPGLLNASMNRIEHGGKFSQFIQ</sequence>
<dbReference type="AlphaFoldDB" id="A0A8H7F5R0"/>
<evidence type="ECO:0000313" key="1">
    <source>
        <dbReference type="EMBL" id="KAF7777795.1"/>
    </source>
</evidence>
<name>A0A8H7F5R0_AGABI</name>
<proteinExistence type="predicted"/>